<name>A0A0A8XV49_ARUDO</name>
<protein>
    <submittedName>
        <fullName evidence="1">Uncharacterized protein</fullName>
    </submittedName>
</protein>
<reference evidence="1" key="2">
    <citation type="journal article" date="2015" name="Data Brief">
        <title>Shoot transcriptome of the giant reed, Arundo donax.</title>
        <authorList>
            <person name="Barrero R.A."/>
            <person name="Guerrero F.D."/>
            <person name="Moolhuijzen P."/>
            <person name="Goolsby J.A."/>
            <person name="Tidwell J."/>
            <person name="Bellgard S.E."/>
            <person name="Bellgard M.I."/>
        </authorList>
    </citation>
    <scope>NUCLEOTIDE SEQUENCE</scope>
    <source>
        <tissue evidence="1">Shoot tissue taken approximately 20 cm above the soil surface</tissue>
    </source>
</reference>
<accession>A0A0A8XV49</accession>
<reference evidence="1" key="1">
    <citation type="submission" date="2014-09" db="EMBL/GenBank/DDBJ databases">
        <authorList>
            <person name="Magalhaes I.L.F."/>
            <person name="Oliveira U."/>
            <person name="Santos F.R."/>
            <person name="Vidigal T.H.D.A."/>
            <person name="Brescovit A.D."/>
            <person name="Santos A.J."/>
        </authorList>
    </citation>
    <scope>NUCLEOTIDE SEQUENCE</scope>
    <source>
        <tissue evidence="1">Shoot tissue taken approximately 20 cm above the soil surface</tissue>
    </source>
</reference>
<organism evidence="1">
    <name type="scientific">Arundo donax</name>
    <name type="common">Giant reed</name>
    <name type="synonym">Donax arundinaceus</name>
    <dbReference type="NCBI Taxonomy" id="35708"/>
    <lineage>
        <taxon>Eukaryota</taxon>
        <taxon>Viridiplantae</taxon>
        <taxon>Streptophyta</taxon>
        <taxon>Embryophyta</taxon>
        <taxon>Tracheophyta</taxon>
        <taxon>Spermatophyta</taxon>
        <taxon>Magnoliopsida</taxon>
        <taxon>Liliopsida</taxon>
        <taxon>Poales</taxon>
        <taxon>Poaceae</taxon>
        <taxon>PACMAD clade</taxon>
        <taxon>Arundinoideae</taxon>
        <taxon>Arundineae</taxon>
        <taxon>Arundo</taxon>
    </lineage>
</organism>
<proteinExistence type="predicted"/>
<dbReference type="AlphaFoldDB" id="A0A0A8XV49"/>
<dbReference type="EMBL" id="GBRH01280139">
    <property type="protein sequence ID" value="JAD17756.1"/>
    <property type="molecule type" value="Transcribed_RNA"/>
</dbReference>
<sequence length="94" mass="10295">MCATAGNRVVTRMTLPFVCPLVKGTKNLFHSSLSLQSHISSKTSKNLLDFNCSSISFSGLSFLSFVRASAISCVSLYTLKLTDTHTHNFTSKLF</sequence>
<evidence type="ECO:0000313" key="1">
    <source>
        <dbReference type="EMBL" id="JAD17756.1"/>
    </source>
</evidence>